<comment type="similarity">
    <text evidence="1">Belongs to the glycosyltransferase 2 family.</text>
</comment>
<evidence type="ECO:0000256" key="2">
    <source>
        <dbReference type="ARBA" id="ARBA00022676"/>
    </source>
</evidence>
<keyword evidence="2" id="KW-0328">Glycosyltransferase</keyword>
<dbReference type="Gene3D" id="3.90.550.10">
    <property type="entry name" value="Spore Coat Polysaccharide Biosynthesis Protein SpsA, Chain A"/>
    <property type="match status" value="1"/>
</dbReference>
<sequence length="290" mass="32522">MIAAIVVAYFPEAAQLVSLLLKLSKQAQHVVVVDNTPEQFGTPSWLADLATSNIQWIAQGANVGIAEAHNIGIKAAQLSGAEQVILFDQDSQVGDDFILLLSSAAYKLRQQGIKLACIGPRPFCIHANQQSRPRVQRELQRLADVTLVRQIIASGMLIRVADYKDIGPKEAGLFIDGVDHEWCWRAASKGYTVAICESVIMPHKLGDDRGRIIGISYKVGSPIRLYYQFRNTWVLARRSYVPTYWKLRNIVAQPVRFVLMGLFQSPRRLRIRYMLKGVLHGLLKKQGPYK</sequence>
<dbReference type="Pfam" id="PF00535">
    <property type="entry name" value="Glycos_transf_2"/>
    <property type="match status" value="1"/>
</dbReference>
<feature type="domain" description="Glycosyltransferase 2-like" evidence="4">
    <location>
        <begin position="5"/>
        <end position="165"/>
    </location>
</feature>
<dbReference type="EMBL" id="BMDX01000009">
    <property type="protein sequence ID" value="GGA78551.1"/>
    <property type="molecule type" value="Genomic_DNA"/>
</dbReference>
<dbReference type="SUPFAM" id="SSF53448">
    <property type="entry name" value="Nucleotide-diphospho-sugar transferases"/>
    <property type="match status" value="1"/>
</dbReference>
<dbReference type="PANTHER" id="PTHR43179:SF12">
    <property type="entry name" value="GALACTOFURANOSYLTRANSFERASE GLFT2"/>
    <property type="match status" value="1"/>
</dbReference>
<dbReference type="PANTHER" id="PTHR43179">
    <property type="entry name" value="RHAMNOSYLTRANSFERASE WBBL"/>
    <property type="match status" value="1"/>
</dbReference>
<organism evidence="5 6">
    <name type="scientific">Neiella marina</name>
    <dbReference type="NCBI Taxonomy" id="508461"/>
    <lineage>
        <taxon>Bacteria</taxon>
        <taxon>Pseudomonadati</taxon>
        <taxon>Pseudomonadota</taxon>
        <taxon>Gammaproteobacteria</taxon>
        <taxon>Alteromonadales</taxon>
        <taxon>Echinimonadaceae</taxon>
        <taxon>Neiella</taxon>
    </lineage>
</organism>
<name>A0A8J2U579_9GAMM</name>
<comment type="caution">
    <text evidence="5">The sequence shown here is derived from an EMBL/GenBank/DDBJ whole genome shotgun (WGS) entry which is preliminary data.</text>
</comment>
<protein>
    <submittedName>
        <fullName evidence="5">Rhamnosyltransferase</fullName>
    </submittedName>
</protein>
<gene>
    <name evidence="5" type="primary">rfbQ</name>
    <name evidence="5" type="ORF">GCM10011369_20570</name>
</gene>
<dbReference type="CDD" id="cd02526">
    <property type="entry name" value="GT2_RfbF_like"/>
    <property type="match status" value="1"/>
</dbReference>
<dbReference type="InterPro" id="IPR001173">
    <property type="entry name" value="Glyco_trans_2-like"/>
</dbReference>
<evidence type="ECO:0000313" key="6">
    <source>
        <dbReference type="Proteomes" id="UP000619743"/>
    </source>
</evidence>
<evidence type="ECO:0000256" key="1">
    <source>
        <dbReference type="ARBA" id="ARBA00006739"/>
    </source>
</evidence>
<dbReference type="OrthoDB" id="9771846at2"/>
<evidence type="ECO:0000259" key="4">
    <source>
        <dbReference type="Pfam" id="PF00535"/>
    </source>
</evidence>
<dbReference type="InterPro" id="IPR029044">
    <property type="entry name" value="Nucleotide-diphossugar_trans"/>
</dbReference>
<accession>A0A8J2U579</accession>
<keyword evidence="6" id="KW-1185">Reference proteome</keyword>
<dbReference type="RefSeq" id="WP_087505729.1">
    <property type="nucleotide sequence ID" value="NZ_BMDX01000009.1"/>
</dbReference>
<proteinExistence type="inferred from homology"/>
<keyword evidence="3" id="KW-0808">Transferase</keyword>
<evidence type="ECO:0000256" key="3">
    <source>
        <dbReference type="ARBA" id="ARBA00022679"/>
    </source>
</evidence>
<reference evidence="6" key="1">
    <citation type="journal article" date="2019" name="Int. J. Syst. Evol. Microbiol.">
        <title>The Global Catalogue of Microorganisms (GCM) 10K type strain sequencing project: providing services to taxonomists for standard genome sequencing and annotation.</title>
        <authorList>
            <consortium name="The Broad Institute Genomics Platform"/>
            <consortium name="The Broad Institute Genome Sequencing Center for Infectious Disease"/>
            <person name="Wu L."/>
            <person name="Ma J."/>
        </authorList>
    </citation>
    <scope>NUCLEOTIDE SEQUENCE [LARGE SCALE GENOMIC DNA]</scope>
    <source>
        <strain evidence="6">CGMCC 1.10130</strain>
    </source>
</reference>
<dbReference type="Proteomes" id="UP000619743">
    <property type="component" value="Unassembled WGS sequence"/>
</dbReference>
<dbReference type="GO" id="GO:0016757">
    <property type="term" value="F:glycosyltransferase activity"/>
    <property type="evidence" value="ECO:0007669"/>
    <property type="project" value="UniProtKB-KW"/>
</dbReference>
<dbReference type="AlphaFoldDB" id="A0A8J2U579"/>
<evidence type="ECO:0000313" key="5">
    <source>
        <dbReference type="EMBL" id="GGA78551.1"/>
    </source>
</evidence>